<feature type="region of interest" description="Disordered" evidence="1">
    <location>
        <begin position="1"/>
        <end position="61"/>
    </location>
</feature>
<accession>A0A428KWJ5</accession>
<evidence type="ECO:0000256" key="1">
    <source>
        <dbReference type="SAM" id="MobiDB-lite"/>
    </source>
</evidence>
<name>A0A428KWJ5_9BACT</name>
<evidence type="ECO:0000313" key="2">
    <source>
        <dbReference type="EMBL" id="RSK51067.1"/>
    </source>
</evidence>
<protein>
    <recommendedName>
        <fullName evidence="4">Outer membrane protein beta-barrel domain-containing protein</fullName>
    </recommendedName>
</protein>
<dbReference type="EMBL" id="RWIT01000001">
    <property type="protein sequence ID" value="RSK51067.1"/>
    <property type="molecule type" value="Genomic_DNA"/>
</dbReference>
<dbReference type="Proteomes" id="UP000273500">
    <property type="component" value="Unassembled WGS sequence"/>
</dbReference>
<proteinExistence type="predicted"/>
<sequence>MATAARTTTVTRATGPATAKPAPRTAAVVKTPAKPAAAPATKPAPVAAAPATPAPATSPVAKSASQATGNALFQKGTTMVNLGIGLGLGYGYGFGGSLKATPAVSLSLEKGILEGIGPGVIGIGGLIGYKGYHYDYPGTDYKARWNNVIVLVRGTYHYDLLQNNKLDTYAGVSVGTRIESYKDTYYSEYLGGRYDNSYGGARVEAGIFIGGRYFLTDNIGAFAEAGYDMSYLKLGLTARF</sequence>
<comment type="caution">
    <text evidence="2">The sequence shown here is derived from an EMBL/GenBank/DDBJ whole genome shotgun (WGS) entry which is preliminary data.</text>
</comment>
<evidence type="ECO:0000313" key="3">
    <source>
        <dbReference type="Proteomes" id="UP000273500"/>
    </source>
</evidence>
<evidence type="ECO:0008006" key="4">
    <source>
        <dbReference type="Google" id="ProtNLM"/>
    </source>
</evidence>
<dbReference type="AlphaFoldDB" id="A0A428KWJ5"/>
<gene>
    <name evidence="2" type="ORF">EI291_01765</name>
</gene>
<keyword evidence="3" id="KW-1185">Reference proteome</keyword>
<organism evidence="2 3">
    <name type="scientific">Hymenobacter rigui</name>
    <dbReference type="NCBI Taxonomy" id="334424"/>
    <lineage>
        <taxon>Bacteria</taxon>
        <taxon>Pseudomonadati</taxon>
        <taxon>Bacteroidota</taxon>
        <taxon>Cytophagia</taxon>
        <taxon>Cytophagales</taxon>
        <taxon>Hymenobacteraceae</taxon>
        <taxon>Hymenobacter</taxon>
    </lineage>
</organism>
<reference evidence="2 3" key="1">
    <citation type="submission" date="2018-12" db="EMBL/GenBank/DDBJ databases">
        <authorList>
            <person name="Feng G."/>
            <person name="Zhu H."/>
        </authorList>
    </citation>
    <scope>NUCLEOTIDE SEQUENCE [LARGE SCALE GENOMIC DNA]</scope>
    <source>
        <strain evidence="2 3">KCTC 12533</strain>
    </source>
</reference>